<keyword evidence="3" id="KW-1185">Reference proteome</keyword>
<name>A0A484MB54_9ASTE</name>
<evidence type="ECO:0008006" key="4">
    <source>
        <dbReference type="Google" id="ProtNLM"/>
    </source>
</evidence>
<evidence type="ECO:0000313" key="3">
    <source>
        <dbReference type="Proteomes" id="UP000595140"/>
    </source>
</evidence>
<dbReference type="SUPFAM" id="SSF56112">
    <property type="entry name" value="Protein kinase-like (PK-like)"/>
    <property type="match status" value="1"/>
</dbReference>
<evidence type="ECO:0000313" key="2">
    <source>
        <dbReference type="EMBL" id="VFQ85534.1"/>
    </source>
</evidence>
<dbReference type="GO" id="GO:0004305">
    <property type="term" value="F:ethanolamine kinase activity"/>
    <property type="evidence" value="ECO:0007669"/>
    <property type="project" value="TreeGrafter"/>
</dbReference>
<dbReference type="GO" id="GO:0006646">
    <property type="term" value="P:phosphatidylethanolamine biosynthetic process"/>
    <property type="evidence" value="ECO:0007669"/>
    <property type="project" value="TreeGrafter"/>
</dbReference>
<organism evidence="2 3">
    <name type="scientific">Cuscuta campestris</name>
    <dbReference type="NCBI Taxonomy" id="132261"/>
    <lineage>
        <taxon>Eukaryota</taxon>
        <taxon>Viridiplantae</taxon>
        <taxon>Streptophyta</taxon>
        <taxon>Embryophyta</taxon>
        <taxon>Tracheophyta</taxon>
        <taxon>Spermatophyta</taxon>
        <taxon>Magnoliopsida</taxon>
        <taxon>eudicotyledons</taxon>
        <taxon>Gunneridae</taxon>
        <taxon>Pentapetalae</taxon>
        <taxon>asterids</taxon>
        <taxon>lamiids</taxon>
        <taxon>Solanales</taxon>
        <taxon>Convolvulaceae</taxon>
        <taxon>Cuscuteae</taxon>
        <taxon>Cuscuta</taxon>
        <taxon>Cuscuta subgen. Grammica</taxon>
        <taxon>Cuscuta sect. Cleistogrammica</taxon>
    </lineage>
</organism>
<dbReference type="CDD" id="cd05157">
    <property type="entry name" value="ETNK_euk"/>
    <property type="match status" value="1"/>
</dbReference>
<dbReference type="PANTHER" id="PTHR22603">
    <property type="entry name" value="CHOLINE/ETHANOALAMINE KINASE"/>
    <property type="match status" value="1"/>
</dbReference>
<dbReference type="AlphaFoldDB" id="A0A484MB54"/>
<dbReference type="Gene3D" id="3.30.200.20">
    <property type="entry name" value="Phosphorylase Kinase, domain 1"/>
    <property type="match status" value="1"/>
</dbReference>
<dbReference type="Pfam" id="PF01633">
    <property type="entry name" value="Choline_kinase"/>
    <property type="match status" value="1"/>
</dbReference>
<dbReference type="PANTHER" id="PTHR22603:SF93">
    <property type="entry name" value="RE24176P"/>
    <property type="match status" value="1"/>
</dbReference>
<sequence length="353" mass="40449">MAVKKKGCIEGGLPEGLQKLLLSLALKWGDVLLDDDGDLVGAIKVKHLSGAMTNEVYQISWPAKMESLTRKVLVRVYGEGVDLFFDRDGEIRTFECLSSKGYGPKLLGQFPQGRIEEFIHARTLSAGDLRDPKVSSLIAAKLREFHDLDMPGPKEVVLWDRLRNWLEKAKSLCSTEDIKEFGLEDLEDEIGFLENEISREAEEEDIVVGFCHNDLQYGNIMIDDDANCVTLIDYEYASYNPIAYDFANHFCEMAADYHTETPHVLDYTRYPGQEERHRFIRSYLGSAGNHPRRSNEEVEKLADLAEKYTLANHLFWGLWGIISAYVNNIGFDYLEYARQRFQQYSLRKPQLLK</sequence>
<accession>A0A484MB54</accession>
<dbReference type="OrthoDB" id="10267235at2759"/>
<reference evidence="2 3" key="1">
    <citation type="submission" date="2018-04" db="EMBL/GenBank/DDBJ databases">
        <authorList>
            <person name="Vogel A."/>
        </authorList>
    </citation>
    <scope>NUCLEOTIDE SEQUENCE [LARGE SCALE GENOMIC DNA]</scope>
</reference>
<dbReference type="Gene3D" id="3.90.1200.10">
    <property type="match status" value="1"/>
</dbReference>
<proteinExistence type="inferred from homology"/>
<evidence type="ECO:0000256" key="1">
    <source>
        <dbReference type="ARBA" id="ARBA00038211"/>
    </source>
</evidence>
<protein>
    <recommendedName>
        <fullName evidence="4">Choline kinase N-terminal domain-containing protein</fullName>
    </recommendedName>
</protein>
<dbReference type="InterPro" id="IPR011009">
    <property type="entry name" value="Kinase-like_dom_sf"/>
</dbReference>
<gene>
    <name evidence="2" type="ORF">CCAM_LOCUS27310</name>
</gene>
<dbReference type="GO" id="GO:0005737">
    <property type="term" value="C:cytoplasm"/>
    <property type="evidence" value="ECO:0007669"/>
    <property type="project" value="TreeGrafter"/>
</dbReference>
<comment type="similarity">
    <text evidence="1">Belongs to the choline/ethanolamine kinase family.</text>
</comment>
<dbReference type="EMBL" id="OOIL02002917">
    <property type="protein sequence ID" value="VFQ85534.1"/>
    <property type="molecule type" value="Genomic_DNA"/>
</dbReference>
<dbReference type="Proteomes" id="UP000595140">
    <property type="component" value="Unassembled WGS sequence"/>
</dbReference>
<dbReference type="GO" id="GO:0004103">
    <property type="term" value="F:choline kinase activity"/>
    <property type="evidence" value="ECO:0007669"/>
    <property type="project" value="TreeGrafter"/>
</dbReference>